<proteinExistence type="predicted"/>
<organism evidence="1 2">
    <name type="scientific">Paenibacillus amylolyticus</name>
    <dbReference type="NCBI Taxonomy" id="1451"/>
    <lineage>
        <taxon>Bacteria</taxon>
        <taxon>Bacillati</taxon>
        <taxon>Bacillota</taxon>
        <taxon>Bacilli</taxon>
        <taxon>Bacillales</taxon>
        <taxon>Paenibacillaceae</taxon>
        <taxon>Paenibacillus</taxon>
    </lineage>
</organism>
<sequence length="104" mass="12049">MYYVIGHDSLGDSGILQRQIMEIVQNEQVTRAQNAIPYTKVREILHYANNSHEDSDFPEYDYFSYINSNTRDLLLHYSIDFEELGTVEILPSGTSLLISNTRFL</sequence>
<dbReference type="EMBL" id="JAVDTR010000009">
    <property type="protein sequence ID" value="MDR6725030.1"/>
    <property type="molecule type" value="Genomic_DNA"/>
</dbReference>
<name>A0AAP5LPT3_PAEAM</name>
<gene>
    <name evidence="1" type="ORF">J2W91_003516</name>
</gene>
<evidence type="ECO:0000313" key="1">
    <source>
        <dbReference type="EMBL" id="MDR6725030.1"/>
    </source>
</evidence>
<dbReference type="AlphaFoldDB" id="A0AAP5LPT3"/>
<reference evidence="1" key="1">
    <citation type="submission" date="2023-07" db="EMBL/GenBank/DDBJ databases">
        <title>Sorghum-associated microbial communities from plants grown in Nebraska, USA.</title>
        <authorList>
            <person name="Schachtman D."/>
        </authorList>
    </citation>
    <scope>NUCLEOTIDE SEQUENCE</scope>
    <source>
        <strain evidence="1">BE80</strain>
    </source>
</reference>
<comment type="caution">
    <text evidence="1">The sequence shown here is derived from an EMBL/GenBank/DDBJ whole genome shotgun (WGS) entry which is preliminary data.</text>
</comment>
<dbReference type="Proteomes" id="UP001254832">
    <property type="component" value="Unassembled WGS sequence"/>
</dbReference>
<evidence type="ECO:0000313" key="2">
    <source>
        <dbReference type="Proteomes" id="UP001254832"/>
    </source>
</evidence>
<accession>A0AAP5LPT3</accession>
<protein>
    <submittedName>
        <fullName evidence="1">Uncharacterized protein</fullName>
    </submittedName>
</protein>